<evidence type="ECO:0000256" key="5">
    <source>
        <dbReference type="SAM" id="SignalP"/>
    </source>
</evidence>
<reference evidence="7 8" key="1">
    <citation type="submission" date="2019-02" db="EMBL/GenBank/DDBJ databases">
        <title>Genomic Encyclopedia of Type Strains, Phase IV (KMG-IV): sequencing the most valuable type-strain genomes for metagenomic binning, comparative biology and taxonomic classification.</title>
        <authorList>
            <person name="Goeker M."/>
        </authorList>
    </citation>
    <scope>NUCLEOTIDE SEQUENCE [LARGE SCALE GENOMIC DNA]</scope>
    <source>
        <strain evidence="7 8">DSM 18116</strain>
    </source>
</reference>
<name>A0A4Q7N1L7_9BACT</name>
<dbReference type="RefSeq" id="WP_130539883.1">
    <property type="nucleotide sequence ID" value="NZ_CP042431.1"/>
</dbReference>
<evidence type="ECO:0000256" key="1">
    <source>
        <dbReference type="ARBA" id="ARBA00004196"/>
    </source>
</evidence>
<sequence length="380" mass="42407">MMKKLLSAALCLLALSARSQDELTIEADMKWLPNDTVVYVYDPYSGESDSTFVKNHKFNLTMKMPKGGCAYILQVGRDVSNIEKTATVQYLEPGKMVIKDGKEPGFKHAKYSGSQFVKDWVYVMDNISETSPRYLKLNELEAIQIKATQIGDEDAAEKARNEASVLLKKRNEDALTWVRQNSNSGVASYVIMAWFNKSRDSLIRSLGAHAQKSRISQRILNPGKTDPLPVSFSMGAPAEDKLAPGKEAPAFTTLDENGKEVKLSDFKGKYVFLDFWASWCGPCKPQIPFLKAANDKFKSKNFVMIAISLDGNRDAWLKAVASHKMDWLQLSSLKSWKEPAATAYEVNAIPFNVLIGPDGKILAKGLYNEDIDKKLSELVK</sequence>
<keyword evidence="4" id="KW-0676">Redox-active center</keyword>
<dbReference type="InterPro" id="IPR013766">
    <property type="entry name" value="Thioredoxin_domain"/>
</dbReference>
<evidence type="ECO:0000313" key="7">
    <source>
        <dbReference type="EMBL" id="RZS75517.1"/>
    </source>
</evidence>
<keyword evidence="5" id="KW-0732">Signal</keyword>
<keyword evidence="8" id="KW-1185">Reference proteome</keyword>
<evidence type="ECO:0000256" key="3">
    <source>
        <dbReference type="ARBA" id="ARBA00023157"/>
    </source>
</evidence>
<gene>
    <name evidence="7" type="ORF">EV199_1386</name>
</gene>
<dbReference type="PROSITE" id="PS00194">
    <property type="entry name" value="THIOREDOXIN_1"/>
    <property type="match status" value="1"/>
</dbReference>
<dbReference type="Gene3D" id="3.40.30.10">
    <property type="entry name" value="Glutaredoxin"/>
    <property type="match status" value="1"/>
</dbReference>
<feature type="signal peptide" evidence="5">
    <location>
        <begin position="1"/>
        <end position="19"/>
    </location>
</feature>
<dbReference type="InterPro" id="IPR013740">
    <property type="entry name" value="Redoxin"/>
</dbReference>
<keyword evidence="3" id="KW-1015">Disulfide bond</keyword>
<accession>A0A4Q7N1L7</accession>
<evidence type="ECO:0000256" key="4">
    <source>
        <dbReference type="ARBA" id="ARBA00023284"/>
    </source>
</evidence>
<feature type="domain" description="Thioredoxin" evidence="6">
    <location>
        <begin position="242"/>
        <end position="380"/>
    </location>
</feature>
<dbReference type="InterPro" id="IPR025380">
    <property type="entry name" value="DUF4369"/>
</dbReference>
<dbReference type="GO" id="GO:0017004">
    <property type="term" value="P:cytochrome complex assembly"/>
    <property type="evidence" value="ECO:0007669"/>
    <property type="project" value="UniProtKB-KW"/>
</dbReference>
<dbReference type="InterPro" id="IPR036249">
    <property type="entry name" value="Thioredoxin-like_sf"/>
</dbReference>
<dbReference type="PANTHER" id="PTHR42852">
    <property type="entry name" value="THIOL:DISULFIDE INTERCHANGE PROTEIN DSBE"/>
    <property type="match status" value="1"/>
</dbReference>
<dbReference type="PROSITE" id="PS51352">
    <property type="entry name" value="THIOREDOXIN_2"/>
    <property type="match status" value="1"/>
</dbReference>
<dbReference type="EMBL" id="SGXA01000001">
    <property type="protein sequence ID" value="RZS75517.1"/>
    <property type="molecule type" value="Genomic_DNA"/>
</dbReference>
<dbReference type="PANTHER" id="PTHR42852:SF6">
    <property type="entry name" value="THIOL:DISULFIDE INTERCHANGE PROTEIN DSBE"/>
    <property type="match status" value="1"/>
</dbReference>
<dbReference type="GO" id="GO:0016491">
    <property type="term" value="F:oxidoreductase activity"/>
    <property type="evidence" value="ECO:0007669"/>
    <property type="project" value="InterPro"/>
</dbReference>
<evidence type="ECO:0000313" key="8">
    <source>
        <dbReference type="Proteomes" id="UP000293874"/>
    </source>
</evidence>
<dbReference type="Pfam" id="PF08534">
    <property type="entry name" value="Redoxin"/>
    <property type="match status" value="1"/>
</dbReference>
<dbReference type="AlphaFoldDB" id="A0A4Q7N1L7"/>
<comment type="subcellular location">
    <subcellularLocation>
        <location evidence="1">Cell envelope</location>
    </subcellularLocation>
</comment>
<dbReference type="InterPro" id="IPR017937">
    <property type="entry name" value="Thioredoxin_CS"/>
</dbReference>
<feature type="chain" id="PRO_5021016925" evidence="5">
    <location>
        <begin position="20"/>
        <end position="380"/>
    </location>
</feature>
<dbReference type="GO" id="GO:0030313">
    <property type="term" value="C:cell envelope"/>
    <property type="evidence" value="ECO:0007669"/>
    <property type="project" value="UniProtKB-SubCell"/>
</dbReference>
<keyword evidence="2" id="KW-0201">Cytochrome c-type biogenesis</keyword>
<dbReference type="SUPFAM" id="SSF52833">
    <property type="entry name" value="Thioredoxin-like"/>
    <property type="match status" value="1"/>
</dbReference>
<organism evidence="7 8">
    <name type="scientific">Pseudobacter ginsenosidimutans</name>
    <dbReference type="NCBI Taxonomy" id="661488"/>
    <lineage>
        <taxon>Bacteria</taxon>
        <taxon>Pseudomonadati</taxon>
        <taxon>Bacteroidota</taxon>
        <taxon>Chitinophagia</taxon>
        <taxon>Chitinophagales</taxon>
        <taxon>Chitinophagaceae</taxon>
        <taxon>Pseudobacter</taxon>
    </lineage>
</organism>
<dbReference type="CDD" id="cd02966">
    <property type="entry name" value="TlpA_like_family"/>
    <property type="match status" value="1"/>
</dbReference>
<proteinExistence type="predicted"/>
<dbReference type="OrthoDB" id="744041at2"/>
<protein>
    <submittedName>
        <fullName evidence="7">Peroxiredoxin</fullName>
    </submittedName>
</protein>
<dbReference type="Proteomes" id="UP000293874">
    <property type="component" value="Unassembled WGS sequence"/>
</dbReference>
<evidence type="ECO:0000259" key="6">
    <source>
        <dbReference type="PROSITE" id="PS51352"/>
    </source>
</evidence>
<dbReference type="Pfam" id="PF14289">
    <property type="entry name" value="DUF4369"/>
    <property type="match status" value="1"/>
</dbReference>
<comment type="caution">
    <text evidence="7">The sequence shown here is derived from an EMBL/GenBank/DDBJ whole genome shotgun (WGS) entry which is preliminary data.</text>
</comment>
<evidence type="ECO:0000256" key="2">
    <source>
        <dbReference type="ARBA" id="ARBA00022748"/>
    </source>
</evidence>
<dbReference type="InterPro" id="IPR050553">
    <property type="entry name" value="Thioredoxin_ResA/DsbE_sf"/>
</dbReference>